<feature type="region of interest" description="Disordered" evidence="5">
    <location>
        <begin position="1129"/>
        <end position="1175"/>
    </location>
</feature>
<comment type="caution">
    <text evidence="6">The sequence shown here is derived from an EMBL/GenBank/DDBJ whole genome shotgun (WGS) entry which is preliminary data.</text>
</comment>
<protein>
    <recommendedName>
        <fullName evidence="8">GRIP domain-containing protein</fullName>
    </recommendedName>
</protein>
<dbReference type="GO" id="GO:0006888">
    <property type="term" value="P:endoplasmic reticulum to Golgi vesicle-mediated transport"/>
    <property type="evidence" value="ECO:0007669"/>
    <property type="project" value="TreeGrafter"/>
</dbReference>
<feature type="compositionally biased region" description="Basic and acidic residues" evidence="5">
    <location>
        <begin position="716"/>
        <end position="730"/>
    </location>
</feature>
<feature type="coiled-coil region" evidence="4">
    <location>
        <begin position="250"/>
        <end position="277"/>
    </location>
</feature>
<dbReference type="GO" id="GO:0007030">
    <property type="term" value="P:Golgi organization"/>
    <property type="evidence" value="ECO:0007669"/>
    <property type="project" value="TreeGrafter"/>
</dbReference>
<evidence type="ECO:0000256" key="2">
    <source>
        <dbReference type="ARBA" id="ARBA00023034"/>
    </source>
</evidence>
<keyword evidence="7" id="KW-1185">Reference proteome</keyword>
<feature type="coiled-coil region" evidence="4">
    <location>
        <begin position="82"/>
        <end position="130"/>
    </location>
</feature>
<evidence type="ECO:0000313" key="6">
    <source>
        <dbReference type="EMBL" id="CAJ0597896.1"/>
    </source>
</evidence>
<gene>
    <name evidence="6" type="ORF">CYNAS_LOCUS9879</name>
</gene>
<feature type="compositionally biased region" description="Polar residues" evidence="5">
    <location>
        <begin position="17"/>
        <end position="29"/>
    </location>
</feature>
<dbReference type="EMBL" id="CATQJL010000223">
    <property type="protein sequence ID" value="CAJ0597896.1"/>
    <property type="molecule type" value="Genomic_DNA"/>
</dbReference>
<feature type="region of interest" description="Disordered" evidence="5">
    <location>
        <begin position="596"/>
        <end position="621"/>
    </location>
</feature>
<comment type="subcellular location">
    <subcellularLocation>
        <location evidence="1">Golgi apparatus</location>
    </subcellularLocation>
</comment>
<proteinExistence type="predicted"/>
<dbReference type="AlphaFoldDB" id="A0AA36GTJ1"/>
<dbReference type="PANTHER" id="PTHR18921">
    <property type="entry name" value="MYOSIN HEAVY CHAIN - RELATED"/>
    <property type="match status" value="1"/>
</dbReference>
<feature type="coiled-coil region" evidence="4">
    <location>
        <begin position="745"/>
        <end position="945"/>
    </location>
</feature>
<feature type="coiled-coil region" evidence="4">
    <location>
        <begin position="308"/>
        <end position="403"/>
    </location>
</feature>
<organism evidence="6 7">
    <name type="scientific">Cylicocyclus nassatus</name>
    <name type="common">Nematode worm</name>
    <dbReference type="NCBI Taxonomy" id="53992"/>
    <lineage>
        <taxon>Eukaryota</taxon>
        <taxon>Metazoa</taxon>
        <taxon>Ecdysozoa</taxon>
        <taxon>Nematoda</taxon>
        <taxon>Chromadorea</taxon>
        <taxon>Rhabditida</taxon>
        <taxon>Rhabditina</taxon>
        <taxon>Rhabditomorpha</taxon>
        <taxon>Strongyloidea</taxon>
        <taxon>Strongylidae</taxon>
        <taxon>Cylicocyclus</taxon>
    </lineage>
</organism>
<accession>A0AA36GTJ1</accession>
<feature type="compositionally biased region" description="Basic and acidic residues" evidence="5">
    <location>
        <begin position="596"/>
        <end position="616"/>
    </location>
</feature>
<feature type="coiled-coil region" evidence="4">
    <location>
        <begin position="978"/>
        <end position="1047"/>
    </location>
</feature>
<reference evidence="6" key="1">
    <citation type="submission" date="2023-07" db="EMBL/GenBank/DDBJ databases">
        <authorList>
            <consortium name="CYATHOMIX"/>
        </authorList>
    </citation>
    <scope>NUCLEOTIDE SEQUENCE</scope>
    <source>
        <strain evidence="6">N/A</strain>
    </source>
</reference>
<evidence type="ECO:0000256" key="1">
    <source>
        <dbReference type="ARBA" id="ARBA00004555"/>
    </source>
</evidence>
<evidence type="ECO:0000256" key="3">
    <source>
        <dbReference type="ARBA" id="ARBA00023054"/>
    </source>
</evidence>
<name>A0AA36GTJ1_CYLNA</name>
<keyword evidence="2" id="KW-0333">Golgi apparatus</keyword>
<keyword evidence="3 4" id="KW-0175">Coiled coil</keyword>
<dbReference type="PANTHER" id="PTHR18921:SF2">
    <property type="entry name" value="THYROID RECEPTOR-INTERACTING PROTEIN 11"/>
    <property type="match status" value="1"/>
</dbReference>
<evidence type="ECO:0000313" key="7">
    <source>
        <dbReference type="Proteomes" id="UP001176961"/>
    </source>
</evidence>
<feature type="coiled-coil region" evidence="4">
    <location>
        <begin position="440"/>
        <end position="488"/>
    </location>
</feature>
<feature type="compositionally biased region" description="Pro residues" evidence="5">
    <location>
        <begin position="1151"/>
        <end position="1162"/>
    </location>
</feature>
<sequence length="1175" mass="133676">MDAAGYIDNHPGEFESPIQTAKQNSSNRTRTLDHLLRSPLRCHCATATLMPYSSASLITGFTSCAGGKWPCNSPHKTARHLAKVAKKKLADAERALVLEQSKVSTLEDKVNEQQQQLSAYQVDIDMVTEQHRNMILARDEEIKKLRTELERSQLGSTSSDIDTGNVEQTILDLRKEIAHWKSLVEADSSKVSPKEMEERLASERRRKEEEIASLVEMHTRNMNEMREMYEERICALEGKASSSTSNTSLLDAVLLEKEELLETKRKLEEMVKQRESACPSTADASVTAADDRLVVLDFVERSGNSNDVSDLEEKLREAQSMIDHLQASTSEMEAKVAEAENLKIQHKELAQAYNDLNEEFEKYKEATAANTQDNNNQDLTRRIDLLKANLIEYEERYEMCKRENLETVAQLERLSGEFERLKTGFADVRDQKDSDMSVEVERLRMALDQAKQDRDRLRADVDKFRTTIEGIDTELDALRVSNQRLSQENERMAAIIDRYNAVLESSAAQDFMNEHSSNSQQLSDQQSTAFENLNRELREEIIMLQERNRLLSEESRLLSEVNAHMKKQEETDSKRTQLLEEKISLLEEHREELQTSLRDLQERADRKEADQRKSNSDEVTALTDQLREALAANAEKTEECEKLRQQTDDLEKEVTVRQSCIDEMIAQTNVLQVQLQLAAENNMHLKQQILEKDRSLSTLNDEVNRKQPEESTLTDEANKESGNDGVEERQASPSKIEVVITSEDAGRLEEELKLLKQSFAELEGKLKERDEVVETLTQQNAQLRQSYAELEAQLKERNGVVETLAQQNEQLRQVITQKHSESVDYYTRLEAALAQVAALEQKLTSNEQQSAQAIASEQSSREKMSRELQRLKEHLLLIEETSTTEAVEAEKRETELREQIRLLQSSVNAADSESARSAENMKAELSSLQERVVVAEESAEDWKSRFETEKRLRAETNEALTSLQVVVRELSTDHERETADASHRNMELQRKIEELTAVVENTRAEMERLSLDKQTMEDLLESAKSTINSRQKIVEDLEVQLEELRASSRLSTESYRIDDATLRQLFLSYFTAPVDKRADIALLLASILEYPPEDMEKVRHAVSGRTPSKKRQSGGISLAEQFIRFLENESESASTAPHLPVAPRESTPGPSITPPTLNPTPSQPNNTTGGVTILV</sequence>
<feature type="region of interest" description="Disordered" evidence="5">
    <location>
        <begin position="699"/>
        <end position="734"/>
    </location>
</feature>
<evidence type="ECO:0000256" key="5">
    <source>
        <dbReference type="SAM" id="MobiDB-lite"/>
    </source>
</evidence>
<dbReference type="GO" id="GO:0031267">
    <property type="term" value="F:small GTPase binding"/>
    <property type="evidence" value="ECO:0007669"/>
    <property type="project" value="TreeGrafter"/>
</dbReference>
<feature type="compositionally biased region" description="Polar residues" evidence="5">
    <location>
        <begin position="1163"/>
        <end position="1175"/>
    </location>
</feature>
<evidence type="ECO:0000256" key="4">
    <source>
        <dbReference type="SAM" id="Coils"/>
    </source>
</evidence>
<dbReference type="Proteomes" id="UP001176961">
    <property type="component" value="Unassembled WGS sequence"/>
</dbReference>
<evidence type="ECO:0008006" key="8">
    <source>
        <dbReference type="Google" id="ProtNLM"/>
    </source>
</evidence>
<dbReference type="GO" id="GO:0005794">
    <property type="term" value="C:Golgi apparatus"/>
    <property type="evidence" value="ECO:0007669"/>
    <property type="project" value="UniProtKB-SubCell"/>
</dbReference>
<feature type="region of interest" description="Disordered" evidence="5">
    <location>
        <begin position="1"/>
        <end position="29"/>
    </location>
</feature>